<evidence type="ECO:0000313" key="2">
    <source>
        <dbReference type="Proteomes" id="UP001519343"/>
    </source>
</evidence>
<evidence type="ECO:0000313" key="1">
    <source>
        <dbReference type="EMBL" id="MBP1932142.1"/>
    </source>
</evidence>
<dbReference type="RefSeq" id="WP_209810205.1">
    <property type="nucleotide sequence ID" value="NZ_JAGGKT010000005.1"/>
</dbReference>
<reference evidence="1 2" key="1">
    <citation type="submission" date="2021-03" db="EMBL/GenBank/DDBJ databases">
        <title>Genomic Encyclopedia of Type Strains, Phase IV (KMG-IV): sequencing the most valuable type-strain genomes for metagenomic binning, comparative biology and taxonomic classification.</title>
        <authorList>
            <person name="Goeker M."/>
        </authorList>
    </citation>
    <scope>NUCLEOTIDE SEQUENCE [LARGE SCALE GENOMIC DNA]</scope>
    <source>
        <strain evidence="1 2">DSM 24738</strain>
    </source>
</reference>
<organism evidence="1 2">
    <name type="scientific">Ammoniphilus resinae</name>
    <dbReference type="NCBI Taxonomy" id="861532"/>
    <lineage>
        <taxon>Bacteria</taxon>
        <taxon>Bacillati</taxon>
        <taxon>Bacillota</taxon>
        <taxon>Bacilli</taxon>
        <taxon>Bacillales</taxon>
        <taxon>Paenibacillaceae</taxon>
        <taxon>Aneurinibacillus group</taxon>
        <taxon>Ammoniphilus</taxon>
    </lineage>
</organism>
<gene>
    <name evidence="1" type="ORF">J2Z37_002143</name>
</gene>
<proteinExistence type="predicted"/>
<dbReference type="EMBL" id="JAGGKT010000005">
    <property type="protein sequence ID" value="MBP1932142.1"/>
    <property type="molecule type" value="Genomic_DNA"/>
</dbReference>
<dbReference type="Proteomes" id="UP001519343">
    <property type="component" value="Unassembled WGS sequence"/>
</dbReference>
<protein>
    <submittedName>
        <fullName evidence="1">Uncharacterized protein</fullName>
    </submittedName>
</protein>
<name>A0ABS4GPU1_9BACL</name>
<sequence length="48" mass="5457">MQPNSNTDFSPAHLTAEQIQRIKNLESELRNQANENIVLIAYESENKG</sequence>
<comment type="caution">
    <text evidence="1">The sequence shown here is derived from an EMBL/GenBank/DDBJ whole genome shotgun (WGS) entry which is preliminary data.</text>
</comment>
<keyword evidence="2" id="KW-1185">Reference proteome</keyword>
<accession>A0ABS4GPU1</accession>